<dbReference type="PROSITE" id="PS50181">
    <property type="entry name" value="FBOX"/>
    <property type="match status" value="1"/>
</dbReference>
<protein>
    <recommendedName>
        <fullName evidence="1">F-box domain-containing protein</fullName>
    </recommendedName>
</protein>
<dbReference type="InterPro" id="IPR050796">
    <property type="entry name" value="SCF_F-box_component"/>
</dbReference>
<dbReference type="EMBL" id="JAGKQM010000004">
    <property type="protein sequence ID" value="KAH0928337.1"/>
    <property type="molecule type" value="Genomic_DNA"/>
</dbReference>
<comment type="caution">
    <text evidence="2">The sequence shown here is derived from an EMBL/GenBank/DDBJ whole genome shotgun (WGS) entry which is preliminary data.</text>
</comment>
<proteinExistence type="predicted"/>
<sequence length="547" mass="62547">TSRLLLIHWEMMTRKSLRLLDLPSDLVVEILSRVPARSLRQLRITCKRCNALFKDENFIKKHLEKAAKQCMVLMLSGSKVYSMTVDHDGVYDDTVVGPQTLLNLNDFHCSQQIEICKIFHCSGLLLCPTGNFRLVVWNPCTGQNRWIPHSGRYKGNSEFALGYENNKSCQTFKILRYSWDRCGLERQLVDCGIYDFESHSWRDLNDRVPKMCTIVSKGVSLKGNIYWIAEKIYEEYLLLSFDFSTEKFKCLSIPSPSINIDDDCVPTALAVVKEERLSVLYLYRRSFFDPPKIEIWMTTHDKIDQTKDLSWSKFLSVELDDNNPHHHKRFSSSTTFFIDEKKKAAVLCDLEYIHKWNRDMEWEVRYFTLIKRCFVIGVKAASNRSSSGFRRRNVASLKLFRVVYGRCHVACCSNAFSGNAFAVPTSDRSGSFATSSTCMVSAQCGWSHCLNPNFAVSKPLIITYNLCGLLLREYAMLGASMDFHYRSHIEFSAVPNKVSAFISRKPPVNTRRTTNAGDLISSLFSAERIPPADIGDNSDSSLLLLTL</sequence>
<feature type="non-terminal residue" evidence="2">
    <location>
        <position position="1"/>
    </location>
</feature>
<dbReference type="Gene3D" id="1.20.1280.50">
    <property type="match status" value="1"/>
</dbReference>
<dbReference type="Proteomes" id="UP000824890">
    <property type="component" value="Unassembled WGS sequence"/>
</dbReference>
<evidence type="ECO:0000313" key="3">
    <source>
        <dbReference type="Proteomes" id="UP000824890"/>
    </source>
</evidence>
<dbReference type="PANTHER" id="PTHR31672">
    <property type="entry name" value="BNACNNG10540D PROTEIN"/>
    <property type="match status" value="1"/>
</dbReference>
<evidence type="ECO:0000259" key="1">
    <source>
        <dbReference type="PROSITE" id="PS50181"/>
    </source>
</evidence>
<reference evidence="2 3" key="1">
    <citation type="submission" date="2021-05" db="EMBL/GenBank/DDBJ databases">
        <title>Genome Assembly of Synthetic Allotetraploid Brassica napus Reveals Homoeologous Exchanges between Subgenomes.</title>
        <authorList>
            <person name="Davis J.T."/>
        </authorList>
    </citation>
    <scope>NUCLEOTIDE SEQUENCE [LARGE SCALE GENOMIC DNA]</scope>
    <source>
        <strain evidence="3">cv. Da-Ae</strain>
        <tissue evidence="2">Seedling</tissue>
    </source>
</reference>
<feature type="domain" description="F-box" evidence="1">
    <location>
        <begin position="16"/>
        <end position="62"/>
    </location>
</feature>
<dbReference type="Pfam" id="PF00646">
    <property type="entry name" value="F-box"/>
    <property type="match status" value="1"/>
</dbReference>
<keyword evidence="3" id="KW-1185">Reference proteome</keyword>
<dbReference type="CDD" id="cd22157">
    <property type="entry name" value="F-box_AtFBW1-like"/>
    <property type="match status" value="1"/>
</dbReference>
<dbReference type="SMART" id="SM00256">
    <property type="entry name" value="FBOX"/>
    <property type="match status" value="1"/>
</dbReference>
<name>A0ABQ8DG68_BRANA</name>
<dbReference type="SUPFAM" id="SSF81383">
    <property type="entry name" value="F-box domain"/>
    <property type="match status" value="1"/>
</dbReference>
<dbReference type="NCBIfam" id="TIGR01640">
    <property type="entry name" value="F_box_assoc_1"/>
    <property type="match status" value="1"/>
</dbReference>
<dbReference type="InterPro" id="IPR006527">
    <property type="entry name" value="F-box-assoc_dom_typ1"/>
</dbReference>
<organism evidence="2 3">
    <name type="scientific">Brassica napus</name>
    <name type="common">Rape</name>
    <dbReference type="NCBI Taxonomy" id="3708"/>
    <lineage>
        <taxon>Eukaryota</taxon>
        <taxon>Viridiplantae</taxon>
        <taxon>Streptophyta</taxon>
        <taxon>Embryophyta</taxon>
        <taxon>Tracheophyta</taxon>
        <taxon>Spermatophyta</taxon>
        <taxon>Magnoliopsida</taxon>
        <taxon>eudicotyledons</taxon>
        <taxon>Gunneridae</taxon>
        <taxon>Pentapetalae</taxon>
        <taxon>rosids</taxon>
        <taxon>malvids</taxon>
        <taxon>Brassicales</taxon>
        <taxon>Brassicaceae</taxon>
        <taxon>Brassiceae</taxon>
        <taxon>Brassica</taxon>
    </lineage>
</organism>
<dbReference type="InterPro" id="IPR036047">
    <property type="entry name" value="F-box-like_dom_sf"/>
</dbReference>
<evidence type="ECO:0000313" key="2">
    <source>
        <dbReference type="EMBL" id="KAH0928337.1"/>
    </source>
</evidence>
<accession>A0ABQ8DG68</accession>
<dbReference type="InterPro" id="IPR017451">
    <property type="entry name" value="F-box-assoc_interact_dom"/>
</dbReference>
<gene>
    <name evidence="2" type="ORF">HID58_014064</name>
</gene>
<dbReference type="Pfam" id="PF07734">
    <property type="entry name" value="FBA_1"/>
    <property type="match status" value="1"/>
</dbReference>
<dbReference type="InterPro" id="IPR001810">
    <property type="entry name" value="F-box_dom"/>
</dbReference>
<dbReference type="PANTHER" id="PTHR31672:SF13">
    <property type="entry name" value="F-BOX PROTEIN CPR30-LIKE"/>
    <property type="match status" value="1"/>
</dbReference>